<dbReference type="Pfam" id="PF00480">
    <property type="entry name" value="ROK"/>
    <property type="match status" value="1"/>
</dbReference>
<evidence type="ECO:0000256" key="5">
    <source>
        <dbReference type="ARBA" id="ARBA00022741"/>
    </source>
</evidence>
<organism evidence="9">
    <name type="scientific">freshwater metagenome</name>
    <dbReference type="NCBI Taxonomy" id="449393"/>
    <lineage>
        <taxon>unclassified sequences</taxon>
        <taxon>metagenomes</taxon>
        <taxon>ecological metagenomes</taxon>
    </lineage>
</organism>
<evidence type="ECO:0000256" key="3">
    <source>
        <dbReference type="ARBA" id="ARBA00014701"/>
    </source>
</evidence>
<gene>
    <name evidence="9" type="ORF">UFOPK3461_00104</name>
</gene>
<dbReference type="NCBIfam" id="TIGR00744">
    <property type="entry name" value="ROK_glcA_fam"/>
    <property type="match status" value="1"/>
</dbReference>
<dbReference type="Gene3D" id="3.30.420.40">
    <property type="match status" value="2"/>
</dbReference>
<dbReference type="GO" id="GO:0004340">
    <property type="term" value="F:glucokinase activity"/>
    <property type="evidence" value="ECO:0007669"/>
    <property type="project" value="UniProtKB-EC"/>
</dbReference>
<dbReference type="EMBL" id="CAFBLW010000003">
    <property type="protein sequence ID" value="CAB4866991.1"/>
    <property type="molecule type" value="Genomic_DNA"/>
</dbReference>
<evidence type="ECO:0000313" key="9">
    <source>
        <dbReference type="EMBL" id="CAB4866991.1"/>
    </source>
</evidence>
<dbReference type="PROSITE" id="PS01125">
    <property type="entry name" value="ROK"/>
    <property type="match status" value="1"/>
</dbReference>
<dbReference type="PANTHER" id="PTHR18964:SF173">
    <property type="entry name" value="GLUCOKINASE"/>
    <property type="match status" value="1"/>
</dbReference>
<sequence length="310" mass="31504">MGIDVGGTKVLGGVVNSAGEILATARKETAPEGGLAAVAVIADVAKELMRTHEVDAIGISVPGFISSDRSTVVGTPNISGWNGLAIDEKLTSLIGVDVIVENDANAAIWGEYKFGAGRGKENIFMLTLGTGVGGGVVTDGRLYRGAFGMSAELGHVRLVPDGLLCGCGARGCLEQYGSGSALVRIAKESAKAKPDLAKNLLSLGSGVISEIKGEQITEAANGGDGFAIEVFSQLGDSVGAGIATICAALDPSHVIIGGGVIEAGEILLKPIRESMVRNMPFSGLHPFPEIIPAELGDMAGLVGLSDLARI</sequence>
<evidence type="ECO:0000256" key="4">
    <source>
        <dbReference type="ARBA" id="ARBA00022679"/>
    </source>
</evidence>
<comment type="similarity">
    <text evidence="1">Belongs to the ROK (NagC/XylR) family.</text>
</comment>
<evidence type="ECO:0000256" key="8">
    <source>
        <dbReference type="ARBA" id="ARBA00032386"/>
    </source>
</evidence>
<dbReference type="AlphaFoldDB" id="A0A6J7D9P1"/>
<reference evidence="9" key="1">
    <citation type="submission" date="2020-05" db="EMBL/GenBank/DDBJ databases">
        <authorList>
            <person name="Chiriac C."/>
            <person name="Salcher M."/>
            <person name="Ghai R."/>
            <person name="Kavagutti S V."/>
        </authorList>
    </citation>
    <scope>NUCLEOTIDE SEQUENCE</scope>
</reference>
<dbReference type="PANTHER" id="PTHR18964">
    <property type="entry name" value="ROK (REPRESSOR, ORF, KINASE) FAMILY"/>
    <property type="match status" value="1"/>
</dbReference>
<proteinExistence type="inferred from homology"/>
<accession>A0A6J7D9P1</accession>
<keyword evidence="6" id="KW-0418">Kinase</keyword>
<keyword evidence="5" id="KW-0547">Nucleotide-binding</keyword>
<dbReference type="InterPro" id="IPR000600">
    <property type="entry name" value="ROK"/>
</dbReference>
<name>A0A6J7D9P1_9ZZZZ</name>
<dbReference type="GO" id="GO:0006096">
    <property type="term" value="P:glycolytic process"/>
    <property type="evidence" value="ECO:0007669"/>
    <property type="project" value="InterPro"/>
</dbReference>
<dbReference type="SUPFAM" id="SSF53067">
    <property type="entry name" value="Actin-like ATPase domain"/>
    <property type="match status" value="1"/>
</dbReference>
<evidence type="ECO:0000256" key="7">
    <source>
        <dbReference type="ARBA" id="ARBA00022840"/>
    </source>
</evidence>
<evidence type="ECO:0000256" key="2">
    <source>
        <dbReference type="ARBA" id="ARBA00012323"/>
    </source>
</evidence>
<keyword evidence="7" id="KW-0067">ATP-binding</keyword>
<dbReference type="GO" id="GO:0005737">
    <property type="term" value="C:cytoplasm"/>
    <property type="evidence" value="ECO:0007669"/>
    <property type="project" value="InterPro"/>
</dbReference>
<protein>
    <recommendedName>
        <fullName evidence="3">Glucokinase</fullName>
        <ecNumber evidence="2">2.7.1.2</ecNumber>
    </recommendedName>
    <alternativeName>
        <fullName evidence="8">Glucose kinase</fullName>
    </alternativeName>
</protein>
<evidence type="ECO:0000256" key="6">
    <source>
        <dbReference type="ARBA" id="ARBA00022777"/>
    </source>
</evidence>
<dbReference type="InterPro" id="IPR004654">
    <property type="entry name" value="ROK_glcA"/>
</dbReference>
<keyword evidence="4" id="KW-0808">Transferase</keyword>
<evidence type="ECO:0000256" key="1">
    <source>
        <dbReference type="ARBA" id="ARBA00006479"/>
    </source>
</evidence>
<dbReference type="InterPro" id="IPR043129">
    <property type="entry name" value="ATPase_NBD"/>
</dbReference>
<dbReference type="EC" id="2.7.1.2" evidence="2"/>
<dbReference type="GO" id="GO:0005524">
    <property type="term" value="F:ATP binding"/>
    <property type="evidence" value="ECO:0007669"/>
    <property type="project" value="UniProtKB-KW"/>
</dbReference>
<dbReference type="InterPro" id="IPR049874">
    <property type="entry name" value="ROK_cs"/>
</dbReference>